<sequence length="208" mass="23664">MVFGIITSIAACPAIVGTNEAVMQGQKQNAREKHRGLKSNLVANCDATSRYASVVNGAAVVLENNKLYLATPNVEDEAHPFAGYYLPYPDHNWGRQGEGLVSTIMDDPPQLNWIYVDEDTYEVKYGDRVQSQEHIIGPWDCTKLDRRVTLEGWEGFLAVRESAGNWALYFDREDDSLQDRVSPKKRRVEVELTRKEMKKRKDEDNEGR</sequence>
<dbReference type="RefSeq" id="XP_033536942.1">
    <property type="nucleotide sequence ID" value="XM_033678706.1"/>
</dbReference>
<accession>A0A6G1GBN6</accession>
<gene>
    <name evidence="1 3" type="ORF">P152DRAFT_455031</name>
</gene>
<evidence type="ECO:0000313" key="3">
    <source>
        <dbReference type="RefSeq" id="XP_033536942.1"/>
    </source>
</evidence>
<dbReference type="GeneID" id="54419276"/>
<dbReference type="AlphaFoldDB" id="A0A6G1GBN6"/>
<evidence type="ECO:0000313" key="1">
    <source>
        <dbReference type="EMBL" id="KAF1815311.1"/>
    </source>
</evidence>
<reference evidence="1 3" key="1">
    <citation type="submission" date="2020-01" db="EMBL/GenBank/DDBJ databases">
        <authorList>
            <consortium name="DOE Joint Genome Institute"/>
            <person name="Haridas S."/>
            <person name="Albert R."/>
            <person name="Binder M."/>
            <person name="Bloem J."/>
            <person name="Labutti K."/>
            <person name="Salamov A."/>
            <person name="Andreopoulos B."/>
            <person name="Baker S.E."/>
            <person name="Barry K."/>
            <person name="Bills G."/>
            <person name="Bluhm B.H."/>
            <person name="Cannon C."/>
            <person name="Castanera R."/>
            <person name="Culley D.E."/>
            <person name="Daum C."/>
            <person name="Ezra D."/>
            <person name="Gonzalez J.B."/>
            <person name="Henrissat B."/>
            <person name="Kuo A."/>
            <person name="Liang C."/>
            <person name="Lipzen A."/>
            <person name="Lutzoni F."/>
            <person name="Magnuson J."/>
            <person name="Mondo S."/>
            <person name="Nolan M."/>
            <person name="Ohm R."/>
            <person name="Pangilinan J."/>
            <person name="Park H.-J."/>
            <person name="Ramirez L."/>
            <person name="Alfaro M."/>
            <person name="Sun H."/>
            <person name="Tritt A."/>
            <person name="Yoshinaga Y."/>
            <person name="Zwiers L.-H."/>
            <person name="Turgeon B.G."/>
            <person name="Goodwin S.B."/>
            <person name="Spatafora J.W."/>
            <person name="Crous P.W."/>
            <person name="Grigoriev I.V."/>
        </authorList>
    </citation>
    <scope>NUCLEOTIDE SEQUENCE</scope>
    <source>
        <strain evidence="1 3">CBS 781.70</strain>
    </source>
</reference>
<reference evidence="3" key="3">
    <citation type="submission" date="2025-04" db="UniProtKB">
        <authorList>
            <consortium name="RefSeq"/>
        </authorList>
    </citation>
    <scope>IDENTIFICATION</scope>
    <source>
        <strain evidence="3">CBS 781.70</strain>
    </source>
</reference>
<reference evidence="3" key="2">
    <citation type="submission" date="2020-04" db="EMBL/GenBank/DDBJ databases">
        <authorList>
            <consortium name="NCBI Genome Project"/>
        </authorList>
    </citation>
    <scope>NUCLEOTIDE SEQUENCE</scope>
    <source>
        <strain evidence="3">CBS 781.70</strain>
    </source>
</reference>
<evidence type="ECO:0000313" key="2">
    <source>
        <dbReference type="Proteomes" id="UP000504638"/>
    </source>
</evidence>
<proteinExistence type="predicted"/>
<keyword evidence="2" id="KW-1185">Reference proteome</keyword>
<dbReference type="Proteomes" id="UP000504638">
    <property type="component" value="Unplaced"/>
</dbReference>
<organism evidence="1">
    <name type="scientific">Eremomyces bilateralis CBS 781.70</name>
    <dbReference type="NCBI Taxonomy" id="1392243"/>
    <lineage>
        <taxon>Eukaryota</taxon>
        <taxon>Fungi</taxon>
        <taxon>Dikarya</taxon>
        <taxon>Ascomycota</taxon>
        <taxon>Pezizomycotina</taxon>
        <taxon>Dothideomycetes</taxon>
        <taxon>Dothideomycetes incertae sedis</taxon>
        <taxon>Eremomycetales</taxon>
        <taxon>Eremomycetaceae</taxon>
        <taxon>Eremomyces</taxon>
    </lineage>
</organism>
<protein>
    <submittedName>
        <fullName evidence="1 3">Uncharacterized protein</fullName>
    </submittedName>
</protein>
<dbReference type="PANTHER" id="PTHR38049:SF2">
    <property type="entry name" value="RICIN B LECTIN DOMAIN-CONTAINING PROTEIN"/>
    <property type="match status" value="1"/>
</dbReference>
<dbReference type="EMBL" id="ML975151">
    <property type="protein sequence ID" value="KAF1815311.1"/>
    <property type="molecule type" value="Genomic_DNA"/>
</dbReference>
<name>A0A6G1GBN6_9PEZI</name>
<dbReference type="OrthoDB" id="3928002at2759"/>
<dbReference type="PANTHER" id="PTHR38049">
    <property type="entry name" value="RICIN B LECTIN DOMAIN-CONTAINING PROTEIN"/>
    <property type="match status" value="1"/>
</dbReference>